<dbReference type="GO" id="GO:0004645">
    <property type="term" value="F:1,4-alpha-oligoglucan phosphorylase activity"/>
    <property type="evidence" value="ECO:0007669"/>
    <property type="project" value="InterPro"/>
</dbReference>
<protein>
    <submittedName>
        <fullName evidence="4">1,3-beta-galactosyl-N-acetylhexosamine phosphorylase</fullName>
    </submittedName>
</protein>
<evidence type="ECO:0000259" key="3">
    <source>
        <dbReference type="Pfam" id="PF17386"/>
    </source>
</evidence>
<dbReference type="Gene3D" id="3.40.50.880">
    <property type="match status" value="1"/>
</dbReference>
<name>A0AA44QJP4_CUTAC</name>
<dbReference type="AlphaFoldDB" id="A0AA44QJP4"/>
<evidence type="ECO:0000259" key="1">
    <source>
        <dbReference type="Pfam" id="PF09508"/>
    </source>
</evidence>
<evidence type="ECO:0000313" key="5">
    <source>
        <dbReference type="Proteomes" id="UP000226191"/>
    </source>
</evidence>
<gene>
    <name evidence="4" type="ORF">B1B09_06460</name>
</gene>
<evidence type="ECO:0000313" key="4">
    <source>
        <dbReference type="EMBL" id="PGF35219.1"/>
    </source>
</evidence>
<dbReference type="Pfam" id="PF17386">
    <property type="entry name" value="LBP_C"/>
    <property type="match status" value="1"/>
</dbReference>
<dbReference type="InterPro" id="IPR035363">
    <property type="entry name" value="LBP_M"/>
</dbReference>
<dbReference type="InterPro" id="IPR035356">
    <property type="entry name" value="LBP_C"/>
</dbReference>
<evidence type="ECO:0000259" key="2">
    <source>
        <dbReference type="Pfam" id="PF17385"/>
    </source>
</evidence>
<dbReference type="SUPFAM" id="SSF52317">
    <property type="entry name" value="Class I glutamine amidotransferase-like"/>
    <property type="match status" value="1"/>
</dbReference>
<dbReference type="InterPro" id="IPR013780">
    <property type="entry name" value="Glyco_hydro_b"/>
</dbReference>
<dbReference type="InterPro" id="IPR013783">
    <property type="entry name" value="Ig-like_fold"/>
</dbReference>
<accession>A0AA44QJP4</accession>
<dbReference type="EMBL" id="MVCE01000002">
    <property type="protein sequence ID" value="PGF35219.1"/>
    <property type="molecule type" value="Genomic_DNA"/>
</dbReference>
<dbReference type="Pfam" id="PF17385">
    <property type="entry name" value="LBP_M"/>
    <property type="match status" value="1"/>
</dbReference>
<dbReference type="Gene3D" id="3.20.20.80">
    <property type="entry name" value="Glycosidases"/>
    <property type="match status" value="1"/>
</dbReference>
<dbReference type="Pfam" id="PF09508">
    <property type="entry name" value="Lact_bio_phlase"/>
    <property type="match status" value="1"/>
</dbReference>
<dbReference type="Gene3D" id="2.60.40.1180">
    <property type="entry name" value="Golgi alpha-mannosidase II"/>
    <property type="match status" value="1"/>
</dbReference>
<dbReference type="GO" id="GO:0005975">
    <property type="term" value="P:carbohydrate metabolic process"/>
    <property type="evidence" value="ECO:0007669"/>
    <property type="project" value="UniProtKB-ARBA"/>
</dbReference>
<dbReference type="NCBIfam" id="TIGR02336">
    <property type="entry name" value="1,3-beta-galactosyl-N-acetylhexosamine phosphorylase"/>
    <property type="match status" value="1"/>
</dbReference>
<dbReference type="InterPro" id="IPR029062">
    <property type="entry name" value="Class_I_gatase-like"/>
</dbReference>
<dbReference type="Proteomes" id="UP000226191">
    <property type="component" value="Unassembled WGS sequence"/>
</dbReference>
<dbReference type="InterPro" id="IPR012711">
    <property type="entry name" value="Lacto-N-biose_phosphorylase"/>
</dbReference>
<sequence length="738" mass="82152">MSSSTSQTTSRAGRLTLPVEKGMDAQVAELLERLQADAVRNSDGTELPEIVNKLATKIYQTYFVGRGDQDWAQTHPRELTRIYLMSERTPALADGELSIDLMTNWFVDQVYPDTDCDVERWWQVIDRTTGDVIAPGAWHVDPADLSVTMDQAQAGHVYTVGFLAVQRWDPTQMYNYLTNGWADDPQRIKESPYDIRYPQTWQHVRHALDQWLADNPQVDVVRFTIFFYHFTLVYGSDGTERFVDWFGYSASVSVPAMEAFEKRFGYPLQAEDFIDEGWYNSPFRVPRKSFRDWVSFQHEFVTSRMAELVEQVHAAGREAMMFLGDNWIGTEPYGPHFAHTGIDAVVGSVGSGATCRMISDIPGVRYTEGRLLPYFFPHVFYPGGDPVTEANASWLAARRAIVRSPLDRIGYGGYLSLAVQHPEFVDRMEEIVNEFRAIHAAAAGQRPIATGPRVAIVNCWGALRSWQTHMVAHALHYRQAYSYLGVLESLSGLPLQVDFLSFDDIRNGVPEGVEVLINVGAAGTAFSGGSEWADERVTSAVRRFVAAGGGLVGVGDPTAHPARGAVYQLSDVLGVDRELGWGLSTHRPMHTSDHHFVTLDLSSRLDVGEGTPDVFCASATTTVLAAHHEQVDLAVNQFGCGRAVYLAGLPYSSQNARLLHRALAWAGHREDAFTTWTSSDVRAEVAVYPHSDRLLVINNSLDQVTTTVSTPTTVREVHMEAAGHLWFDLELHPLDIPG</sequence>
<dbReference type="Gene3D" id="2.60.40.10">
    <property type="entry name" value="Immunoglobulins"/>
    <property type="match status" value="1"/>
</dbReference>
<dbReference type="RefSeq" id="WP_098691061.1">
    <property type="nucleotide sequence ID" value="NZ_JANDKO010000002.1"/>
</dbReference>
<reference evidence="4 5" key="1">
    <citation type="submission" date="2017-02" db="EMBL/GenBank/DDBJ databases">
        <title>Prevalence of linear plasmids in Cutibacterium acnes isolates obtained from cancerous prostatic tissue.</title>
        <authorList>
            <person name="Davidsson S."/>
            <person name="Bruggemann H."/>
        </authorList>
    </citation>
    <scope>NUCLEOTIDE SEQUENCE [LARGE SCALE GENOMIC DNA]</scope>
    <source>
        <strain evidence="4 5">11-78</strain>
    </source>
</reference>
<feature type="domain" description="Lacto-N-biose phosphorylase-like N-terminal TIM barrel" evidence="1">
    <location>
        <begin position="13"/>
        <end position="449"/>
    </location>
</feature>
<feature type="domain" description="Lacto-N-biose phosphorylase central" evidence="2">
    <location>
        <begin position="453"/>
        <end position="671"/>
    </location>
</feature>
<comment type="caution">
    <text evidence="4">The sequence shown here is derived from an EMBL/GenBank/DDBJ whole genome shotgun (WGS) entry which is preliminary data.</text>
</comment>
<feature type="domain" description="Lacto-N-biose phosphorylase C-terminal" evidence="3">
    <location>
        <begin position="676"/>
        <end position="727"/>
    </location>
</feature>
<proteinExistence type="predicted"/>
<organism evidence="4 5">
    <name type="scientific">Cutibacterium acnes</name>
    <name type="common">Propionibacterium acnes</name>
    <dbReference type="NCBI Taxonomy" id="1747"/>
    <lineage>
        <taxon>Bacteria</taxon>
        <taxon>Bacillati</taxon>
        <taxon>Actinomycetota</taxon>
        <taxon>Actinomycetes</taxon>
        <taxon>Propionibacteriales</taxon>
        <taxon>Propionibacteriaceae</taxon>
        <taxon>Cutibacterium</taxon>
    </lineage>
</organism>
<dbReference type="InterPro" id="IPR035080">
    <property type="entry name" value="Lact_bio_phlase-like_N"/>
</dbReference>